<evidence type="ECO:0000256" key="1">
    <source>
        <dbReference type="SAM" id="MobiDB-lite"/>
    </source>
</evidence>
<feature type="compositionally biased region" description="Basic residues" evidence="1">
    <location>
        <begin position="33"/>
        <end position="47"/>
    </location>
</feature>
<gene>
    <name evidence="3" type="ORF">CAPTEDRAFT_227428</name>
</gene>
<feature type="domain" description="BHLH" evidence="2">
    <location>
        <begin position="40"/>
        <end position="92"/>
    </location>
</feature>
<dbReference type="InterPro" id="IPR050283">
    <property type="entry name" value="E-box_TF_Regulators"/>
</dbReference>
<dbReference type="STRING" id="283909.R7TZG2"/>
<dbReference type="SMART" id="SM00353">
    <property type="entry name" value="HLH"/>
    <property type="match status" value="1"/>
</dbReference>
<dbReference type="Gene3D" id="4.10.280.10">
    <property type="entry name" value="Helix-loop-helix DNA-binding domain"/>
    <property type="match status" value="1"/>
</dbReference>
<dbReference type="EMBL" id="KB307289">
    <property type="protein sequence ID" value="ELT99032.1"/>
    <property type="molecule type" value="Genomic_DNA"/>
</dbReference>
<protein>
    <recommendedName>
        <fullName evidence="2">BHLH domain-containing protein</fullName>
    </recommendedName>
</protein>
<evidence type="ECO:0000313" key="4">
    <source>
        <dbReference type="EnsemblMetazoa" id="CapteP227428"/>
    </source>
</evidence>
<dbReference type="EMBL" id="AMQN01010204">
    <property type="status" value="NOT_ANNOTATED_CDS"/>
    <property type="molecule type" value="Genomic_DNA"/>
</dbReference>
<dbReference type="Pfam" id="PF00010">
    <property type="entry name" value="HLH"/>
    <property type="match status" value="1"/>
</dbReference>
<dbReference type="PANTHER" id="PTHR23349">
    <property type="entry name" value="BASIC HELIX-LOOP-HELIX TRANSCRIPTION FACTOR, TWIST"/>
    <property type="match status" value="1"/>
</dbReference>
<dbReference type="GO" id="GO:0000977">
    <property type="term" value="F:RNA polymerase II transcription regulatory region sequence-specific DNA binding"/>
    <property type="evidence" value="ECO:0007669"/>
    <property type="project" value="TreeGrafter"/>
</dbReference>
<dbReference type="PANTHER" id="PTHR23349:SF111">
    <property type="entry name" value="BHLH DOMAIN-CONTAINING PROTEIN"/>
    <property type="match status" value="1"/>
</dbReference>
<dbReference type="InterPro" id="IPR011598">
    <property type="entry name" value="bHLH_dom"/>
</dbReference>
<evidence type="ECO:0000313" key="5">
    <source>
        <dbReference type="Proteomes" id="UP000014760"/>
    </source>
</evidence>
<dbReference type="OMA" id="KALGCCA"/>
<dbReference type="Proteomes" id="UP000014760">
    <property type="component" value="Unassembled WGS sequence"/>
</dbReference>
<dbReference type="GO" id="GO:0032502">
    <property type="term" value="P:developmental process"/>
    <property type="evidence" value="ECO:0007669"/>
    <property type="project" value="TreeGrafter"/>
</dbReference>
<evidence type="ECO:0000259" key="2">
    <source>
        <dbReference type="PROSITE" id="PS50888"/>
    </source>
</evidence>
<reference evidence="5" key="1">
    <citation type="submission" date="2012-12" db="EMBL/GenBank/DDBJ databases">
        <authorList>
            <person name="Hellsten U."/>
            <person name="Grimwood J."/>
            <person name="Chapman J.A."/>
            <person name="Shapiro H."/>
            <person name="Aerts A."/>
            <person name="Otillar R.P."/>
            <person name="Terry A.Y."/>
            <person name="Boore J.L."/>
            <person name="Simakov O."/>
            <person name="Marletaz F."/>
            <person name="Cho S.-J."/>
            <person name="Edsinger-Gonzales E."/>
            <person name="Havlak P."/>
            <person name="Kuo D.-H."/>
            <person name="Larsson T."/>
            <person name="Lv J."/>
            <person name="Arendt D."/>
            <person name="Savage R."/>
            <person name="Osoegawa K."/>
            <person name="de Jong P."/>
            <person name="Lindberg D.R."/>
            <person name="Seaver E.C."/>
            <person name="Weisblat D.A."/>
            <person name="Putnam N.H."/>
            <person name="Grigoriev I.V."/>
            <person name="Rokhsar D.S."/>
        </authorList>
    </citation>
    <scope>NUCLEOTIDE SEQUENCE</scope>
    <source>
        <strain evidence="5">I ESC-2004</strain>
    </source>
</reference>
<feature type="region of interest" description="Disordered" evidence="1">
    <location>
        <begin position="29"/>
        <end position="53"/>
    </location>
</feature>
<accession>R7TZG2</accession>
<dbReference type="AlphaFoldDB" id="R7TZG2"/>
<dbReference type="InterPro" id="IPR036638">
    <property type="entry name" value="HLH_DNA-bd_sf"/>
</dbReference>
<reference evidence="4" key="3">
    <citation type="submission" date="2015-06" db="UniProtKB">
        <authorList>
            <consortium name="EnsemblMetazoa"/>
        </authorList>
    </citation>
    <scope>IDENTIFICATION</scope>
</reference>
<evidence type="ECO:0000313" key="3">
    <source>
        <dbReference type="EMBL" id="ELT99032.1"/>
    </source>
</evidence>
<dbReference type="HOGENOM" id="CLU_2199449_0_0_1"/>
<name>R7TZG2_CAPTE</name>
<feature type="region of interest" description="Disordered" evidence="1">
    <location>
        <begin position="1"/>
        <end position="20"/>
    </location>
</feature>
<dbReference type="PROSITE" id="PS50888">
    <property type="entry name" value="BHLH"/>
    <property type="match status" value="1"/>
</dbReference>
<dbReference type="EnsemblMetazoa" id="CapteT227428">
    <property type="protein sequence ID" value="CapteP227428"/>
    <property type="gene ID" value="CapteG227428"/>
</dbReference>
<dbReference type="SUPFAM" id="SSF47459">
    <property type="entry name" value="HLH, helix-loop-helix DNA-binding domain"/>
    <property type="match status" value="1"/>
</dbReference>
<proteinExistence type="predicted"/>
<reference evidence="3 5" key="2">
    <citation type="journal article" date="2013" name="Nature">
        <title>Insights into bilaterian evolution from three spiralian genomes.</title>
        <authorList>
            <person name="Simakov O."/>
            <person name="Marletaz F."/>
            <person name="Cho S.J."/>
            <person name="Edsinger-Gonzales E."/>
            <person name="Havlak P."/>
            <person name="Hellsten U."/>
            <person name="Kuo D.H."/>
            <person name="Larsson T."/>
            <person name="Lv J."/>
            <person name="Arendt D."/>
            <person name="Savage R."/>
            <person name="Osoegawa K."/>
            <person name="de Jong P."/>
            <person name="Grimwood J."/>
            <person name="Chapman J.A."/>
            <person name="Shapiro H."/>
            <person name="Aerts A."/>
            <person name="Otillar R.P."/>
            <person name="Terry A.Y."/>
            <person name="Boore J.L."/>
            <person name="Grigoriev I.V."/>
            <person name="Lindberg D.R."/>
            <person name="Seaver E.C."/>
            <person name="Weisblat D.A."/>
            <person name="Putnam N.H."/>
            <person name="Rokhsar D.S."/>
        </authorList>
    </citation>
    <scope>NUCLEOTIDE SEQUENCE</scope>
    <source>
        <strain evidence="3 5">I ESC-2004</strain>
    </source>
</reference>
<sequence length="108" mass="12636">MATESDIRPCCSSNQENEDPFITTMTMVDRETHRNKRKTHKPTKRKRKSEEVTGHVNEAFRELREVLPGLHPTQPLSRVEILRMAANYIAYLHSALEQRMGDRSVFKR</sequence>
<keyword evidence="5" id="KW-1185">Reference proteome</keyword>
<organism evidence="3">
    <name type="scientific">Capitella teleta</name>
    <name type="common">Polychaete worm</name>
    <dbReference type="NCBI Taxonomy" id="283909"/>
    <lineage>
        <taxon>Eukaryota</taxon>
        <taxon>Metazoa</taxon>
        <taxon>Spiralia</taxon>
        <taxon>Lophotrochozoa</taxon>
        <taxon>Annelida</taxon>
        <taxon>Polychaeta</taxon>
        <taxon>Sedentaria</taxon>
        <taxon>Scolecida</taxon>
        <taxon>Capitellidae</taxon>
        <taxon>Capitella</taxon>
    </lineage>
</organism>
<dbReference type="GO" id="GO:0000981">
    <property type="term" value="F:DNA-binding transcription factor activity, RNA polymerase II-specific"/>
    <property type="evidence" value="ECO:0007669"/>
    <property type="project" value="TreeGrafter"/>
</dbReference>
<dbReference type="GO" id="GO:0046983">
    <property type="term" value="F:protein dimerization activity"/>
    <property type="evidence" value="ECO:0007669"/>
    <property type="project" value="InterPro"/>
</dbReference>